<name>A0A9W6MVQ7_9HYPH</name>
<dbReference type="PIRSF" id="PIRSF000709">
    <property type="entry name" value="6PFK_2-Ptase"/>
    <property type="match status" value="1"/>
</dbReference>
<reference evidence="3" key="2">
    <citation type="submission" date="2023-01" db="EMBL/GenBank/DDBJ databases">
        <authorList>
            <person name="Sun Q."/>
            <person name="Evtushenko L."/>
        </authorList>
    </citation>
    <scope>NUCLEOTIDE SEQUENCE</scope>
    <source>
        <strain evidence="3">VKM B-2347</strain>
    </source>
</reference>
<accession>A0A9W6MVQ7</accession>
<protein>
    <submittedName>
        <fullName evidence="3">Phosphoglycerate mutase</fullName>
    </submittedName>
</protein>
<organism evidence="3 4">
    <name type="scientific">Hansschlegelia plantiphila</name>
    <dbReference type="NCBI Taxonomy" id="374655"/>
    <lineage>
        <taxon>Bacteria</taxon>
        <taxon>Pseudomonadati</taxon>
        <taxon>Pseudomonadota</taxon>
        <taxon>Alphaproteobacteria</taxon>
        <taxon>Hyphomicrobiales</taxon>
        <taxon>Methylopilaceae</taxon>
        <taxon>Hansschlegelia</taxon>
    </lineage>
</organism>
<dbReference type="CDD" id="cd07067">
    <property type="entry name" value="HP_PGM_like"/>
    <property type="match status" value="1"/>
</dbReference>
<comment type="caution">
    <text evidence="3">The sequence shown here is derived from an EMBL/GenBank/DDBJ whole genome shotgun (WGS) entry which is preliminary data.</text>
</comment>
<dbReference type="AlphaFoldDB" id="A0A9W6MVQ7"/>
<evidence type="ECO:0000256" key="2">
    <source>
        <dbReference type="PIRSR" id="PIRSR613078-2"/>
    </source>
</evidence>
<dbReference type="GO" id="GO:0016791">
    <property type="term" value="F:phosphatase activity"/>
    <property type="evidence" value="ECO:0007669"/>
    <property type="project" value="TreeGrafter"/>
</dbReference>
<dbReference type="PANTHER" id="PTHR48100">
    <property type="entry name" value="BROAD-SPECIFICITY PHOSPHATASE YOR283W-RELATED"/>
    <property type="match status" value="1"/>
</dbReference>
<dbReference type="GO" id="GO:0005737">
    <property type="term" value="C:cytoplasm"/>
    <property type="evidence" value="ECO:0007669"/>
    <property type="project" value="TreeGrafter"/>
</dbReference>
<dbReference type="InterPro" id="IPR013078">
    <property type="entry name" value="His_Pase_superF_clade-1"/>
</dbReference>
<feature type="binding site" evidence="2">
    <location>
        <begin position="14"/>
        <end position="21"/>
    </location>
    <ligand>
        <name>substrate</name>
    </ligand>
</feature>
<gene>
    <name evidence="3" type="ORF">GCM10008179_17940</name>
</gene>
<feature type="active site" description="Tele-phosphohistidine intermediate" evidence="1">
    <location>
        <position position="15"/>
    </location>
</feature>
<sequence>MTSIAPPLPLLFVRHGETDWNVDSRLQGRTNVPLNARGRDQAAAVGRALAAAFPDIADRGFVASPLLRAQDTMRLMREAIGLDPQDYELDPRLAEMSFGTWEGSTFREIRARQPREMLARDAERWTHRPPAGESYADLTLRVEDALRALTRPSVLVSHGGVARAVLGLVAGAPHQKLPAMHIKQGRAILFDQSGWRWI</sequence>
<feature type="active site" description="Proton donor/acceptor" evidence="1">
    <location>
        <position position="95"/>
    </location>
</feature>
<reference evidence="3" key="1">
    <citation type="journal article" date="2014" name="Int. J. Syst. Evol. Microbiol.">
        <title>Complete genome sequence of Corynebacterium casei LMG S-19264T (=DSM 44701T), isolated from a smear-ripened cheese.</title>
        <authorList>
            <consortium name="US DOE Joint Genome Institute (JGI-PGF)"/>
            <person name="Walter F."/>
            <person name="Albersmeier A."/>
            <person name="Kalinowski J."/>
            <person name="Ruckert C."/>
        </authorList>
    </citation>
    <scope>NUCLEOTIDE SEQUENCE</scope>
    <source>
        <strain evidence="3">VKM B-2347</strain>
    </source>
</reference>
<proteinExistence type="predicted"/>
<evidence type="ECO:0000313" key="4">
    <source>
        <dbReference type="Proteomes" id="UP001143372"/>
    </source>
</evidence>
<dbReference type="InterPro" id="IPR029033">
    <property type="entry name" value="His_PPase_superfam"/>
</dbReference>
<dbReference type="SUPFAM" id="SSF53254">
    <property type="entry name" value="Phosphoglycerate mutase-like"/>
    <property type="match status" value="1"/>
</dbReference>
<evidence type="ECO:0000256" key="1">
    <source>
        <dbReference type="PIRSR" id="PIRSR613078-1"/>
    </source>
</evidence>
<dbReference type="Gene3D" id="3.40.50.1240">
    <property type="entry name" value="Phosphoglycerate mutase-like"/>
    <property type="match status" value="1"/>
</dbReference>
<dbReference type="RefSeq" id="WP_271168381.1">
    <property type="nucleotide sequence ID" value="NZ_BSFI01000007.1"/>
</dbReference>
<dbReference type="EMBL" id="BSFI01000007">
    <property type="protein sequence ID" value="GLK68156.1"/>
    <property type="molecule type" value="Genomic_DNA"/>
</dbReference>
<dbReference type="PANTHER" id="PTHR48100:SF59">
    <property type="entry name" value="ADENOSYLCOBALAMIN_ALPHA-RIBAZOLE PHOSPHATASE"/>
    <property type="match status" value="1"/>
</dbReference>
<dbReference type="Pfam" id="PF00300">
    <property type="entry name" value="His_Phos_1"/>
    <property type="match status" value="1"/>
</dbReference>
<dbReference type="InterPro" id="IPR050275">
    <property type="entry name" value="PGM_Phosphatase"/>
</dbReference>
<evidence type="ECO:0000313" key="3">
    <source>
        <dbReference type="EMBL" id="GLK68156.1"/>
    </source>
</evidence>
<dbReference type="SMART" id="SM00855">
    <property type="entry name" value="PGAM"/>
    <property type="match status" value="1"/>
</dbReference>
<feature type="binding site" evidence="2">
    <location>
        <position position="68"/>
    </location>
    <ligand>
        <name>substrate</name>
    </ligand>
</feature>
<dbReference type="Proteomes" id="UP001143372">
    <property type="component" value="Unassembled WGS sequence"/>
</dbReference>
<keyword evidence="4" id="KW-1185">Reference proteome</keyword>